<comment type="function">
    <text evidence="1">Destroys radicals which are normally produced within the cells and which are toxic to biological systems.</text>
</comment>
<proteinExistence type="inferred from homology"/>
<dbReference type="EMBL" id="CAJOBC010019812">
    <property type="protein sequence ID" value="CAF4043614.1"/>
    <property type="molecule type" value="Genomic_DNA"/>
</dbReference>
<evidence type="ECO:0000313" key="4">
    <source>
        <dbReference type="EMBL" id="CAF4043614.1"/>
    </source>
</evidence>
<dbReference type="EC" id="1.15.1.1" evidence="1"/>
<evidence type="ECO:0000313" key="5">
    <source>
        <dbReference type="Proteomes" id="UP000663829"/>
    </source>
</evidence>
<dbReference type="GO" id="GO:0005507">
    <property type="term" value="F:copper ion binding"/>
    <property type="evidence" value="ECO:0007669"/>
    <property type="project" value="InterPro"/>
</dbReference>
<reference evidence="3" key="1">
    <citation type="submission" date="2021-02" db="EMBL/GenBank/DDBJ databases">
        <authorList>
            <person name="Nowell W R."/>
        </authorList>
    </citation>
    <scope>NUCLEOTIDE SEQUENCE</scope>
</reference>
<dbReference type="PANTHER" id="PTHR10003">
    <property type="entry name" value="SUPEROXIDE DISMUTASE CU-ZN -RELATED"/>
    <property type="match status" value="1"/>
</dbReference>
<comment type="cofactor">
    <cofactor evidence="1">
        <name>Cu cation</name>
        <dbReference type="ChEBI" id="CHEBI:23378"/>
    </cofactor>
    <text evidence="1">Binds 1 copper ion per subunit.</text>
</comment>
<evidence type="ECO:0000256" key="1">
    <source>
        <dbReference type="RuleBase" id="RU000393"/>
    </source>
</evidence>
<dbReference type="AlphaFoldDB" id="A0A815B1B8"/>
<protein>
    <recommendedName>
        <fullName evidence="1">Superoxide dismutase [Cu-Zn]</fullName>
        <ecNumber evidence="1">1.15.1.1</ecNumber>
    </recommendedName>
</protein>
<dbReference type="PROSITE" id="PS00332">
    <property type="entry name" value="SOD_CU_ZN_2"/>
    <property type="match status" value="1"/>
</dbReference>
<organism evidence="3 5">
    <name type="scientific">Didymodactylos carnosus</name>
    <dbReference type="NCBI Taxonomy" id="1234261"/>
    <lineage>
        <taxon>Eukaryota</taxon>
        <taxon>Metazoa</taxon>
        <taxon>Spiralia</taxon>
        <taxon>Gnathifera</taxon>
        <taxon>Rotifera</taxon>
        <taxon>Eurotatoria</taxon>
        <taxon>Bdelloidea</taxon>
        <taxon>Philodinida</taxon>
        <taxon>Philodinidae</taxon>
        <taxon>Didymodactylos</taxon>
    </lineage>
</organism>
<keyword evidence="1" id="KW-0560">Oxidoreductase</keyword>
<dbReference type="SUPFAM" id="SSF49329">
    <property type="entry name" value="Cu,Zn superoxide dismutase-like"/>
    <property type="match status" value="1"/>
</dbReference>
<gene>
    <name evidence="3" type="ORF">GPM918_LOCUS26733</name>
    <name evidence="4" type="ORF">SRO942_LOCUS26936</name>
</gene>
<dbReference type="PRINTS" id="PR00068">
    <property type="entry name" value="CUZNDISMTASE"/>
</dbReference>
<dbReference type="InterPro" id="IPR036423">
    <property type="entry name" value="SOD-like_Cu/Zn_dom_sf"/>
</dbReference>
<name>A0A815B1B8_9BILA</name>
<dbReference type="GO" id="GO:0004784">
    <property type="term" value="F:superoxide dismutase activity"/>
    <property type="evidence" value="ECO:0007669"/>
    <property type="project" value="UniProtKB-EC"/>
</dbReference>
<feature type="domain" description="Superoxide dismutase copper/zinc binding" evidence="2">
    <location>
        <begin position="53"/>
        <end position="195"/>
    </location>
</feature>
<evidence type="ECO:0000259" key="2">
    <source>
        <dbReference type="Pfam" id="PF00080"/>
    </source>
</evidence>
<keyword evidence="1" id="KW-0862">Zinc</keyword>
<keyword evidence="5" id="KW-1185">Reference proteome</keyword>
<comment type="similarity">
    <text evidence="1">Belongs to the Cu-Zn superoxide dismutase family.</text>
</comment>
<dbReference type="InterPro" id="IPR001424">
    <property type="entry name" value="SOD_Cu_Zn_dom"/>
</dbReference>
<dbReference type="EMBL" id="CAJNOQ010010885">
    <property type="protein sequence ID" value="CAF1263632.1"/>
    <property type="molecule type" value="Genomic_DNA"/>
</dbReference>
<comment type="cofactor">
    <cofactor evidence="1">
        <name>Zn(2+)</name>
        <dbReference type="ChEBI" id="CHEBI:29105"/>
    </cofactor>
    <text evidence="1">Binds 1 zinc ion per subunit.</text>
</comment>
<sequence length="211" mass="23238">MGQLVAFPRKKEDFALLTLKYLFFIFLINGQELSYPLYARVNVHLSDSKTSIGTLYFIQGQRSSPVIIRGNLAGLIPNTTYHGFHVHTSKVDDQRPNCTAANAHFNPFNRTHGAPVSTIDHRHAGDLGNIYADGSGKAAIFIADTIIRLNRPTGQRSILNRTIIVHKDIDDLGLGGQNDSLTTGHAGARLACGHIFSTTMTENQAFKTFLF</sequence>
<keyword evidence="1" id="KW-0186">Copper</keyword>
<evidence type="ECO:0000313" key="3">
    <source>
        <dbReference type="EMBL" id="CAF1263632.1"/>
    </source>
</evidence>
<dbReference type="Pfam" id="PF00080">
    <property type="entry name" value="Sod_Cu"/>
    <property type="match status" value="1"/>
</dbReference>
<dbReference type="Proteomes" id="UP000681722">
    <property type="component" value="Unassembled WGS sequence"/>
</dbReference>
<dbReference type="Gene3D" id="2.60.40.200">
    <property type="entry name" value="Superoxide dismutase, copper/zinc binding domain"/>
    <property type="match status" value="1"/>
</dbReference>
<accession>A0A815B1B8</accession>
<dbReference type="InterPro" id="IPR018152">
    <property type="entry name" value="SOD_Cu/Zn_BS"/>
</dbReference>
<dbReference type="CDD" id="cd00305">
    <property type="entry name" value="Cu-Zn_Superoxide_Dismutase"/>
    <property type="match status" value="1"/>
</dbReference>
<dbReference type="Proteomes" id="UP000663829">
    <property type="component" value="Unassembled WGS sequence"/>
</dbReference>
<comment type="caution">
    <text evidence="3">The sequence shown here is derived from an EMBL/GenBank/DDBJ whole genome shotgun (WGS) entry which is preliminary data.</text>
</comment>
<comment type="catalytic activity">
    <reaction evidence="1">
        <text>2 superoxide + 2 H(+) = H2O2 + O2</text>
        <dbReference type="Rhea" id="RHEA:20696"/>
        <dbReference type="ChEBI" id="CHEBI:15378"/>
        <dbReference type="ChEBI" id="CHEBI:15379"/>
        <dbReference type="ChEBI" id="CHEBI:16240"/>
        <dbReference type="ChEBI" id="CHEBI:18421"/>
        <dbReference type="EC" id="1.15.1.1"/>
    </reaction>
</comment>
<dbReference type="OrthoDB" id="2015551at2759"/>
<keyword evidence="1" id="KW-0479">Metal-binding</keyword>
<dbReference type="InterPro" id="IPR024134">
    <property type="entry name" value="SOD_Cu/Zn_/chaperone"/>
</dbReference>